<dbReference type="GO" id="GO:0016757">
    <property type="term" value="F:glycosyltransferase activity"/>
    <property type="evidence" value="ECO:0007669"/>
    <property type="project" value="UniProtKB-KW"/>
</dbReference>
<dbReference type="Proteomes" id="UP001597049">
    <property type="component" value="Unassembled WGS sequence"/>
</dbReference>
<keyword evidence="7" id="KW-1185">Reference proteome</keyword>
<keyword evidence="4" id="KW-0812">Transmembrane</keyword>
<proteinExistence type="inferred from homology"/>
<evidence type="ECO:0000256" key="4">
    <source>
        <dbReference type="SAM" id="Phobius"/>
    </source>
</evidence>
<evidence type="ECO:0000259" key="5">
    <source>
        <dbReference type="Pfam" id="PF00535"/>
    </source>
</evidence>
<feature type="transmembrane region" description="Helical" evidence="4">
    <location>
        <begin position="277"/>
        <end position="296"/>
    </location>
</feature>
<reference evidence="7" key="1">
    <citation type="journal article" date="2019" name="Int. J. Syst. Evol. Microbiol.">
        <title>The Global Catalogue of Microorganisms (GCM) 10K type strain sequencing project: providing services to taxonomists for standard genome sequencing and annotation.</title>
        <authorList>
            <consortium name="The Broad Institute Genomics Platform"/>
            <consortium name="The Broad Institute Genome Sequencing Center for Infectious Disease"/>
            <person name="Wu L."/>
            <person name="Ma J."/>
        </authorList>
    </citation>
    <scope>NUCLEOTIDE SEQUENCE [LARGE SCALE GENOMIC DNA]</scope>
    <source>
        <strain evidence="7">CCUG 56752</strain>
    </source>
</reference>
<dbReference type="InterPro" id="IPR001173">
    <property type="entry name" value="Glyco_trans_2-like"/>
</dbReference>
<dbReference type="RefSeq" id="WP_379656571.1">
    <property type="nucleotide sequence ID" value="NZ_JBHTIV010000002.1"/>
</dbReference>
<evidence type="ECO:0000256" key="1">
    <source>
        <dbReference type="ARBA" id="ARBA00006739"/>
    </source>
</evidence>
<dbReference type="CDD" id="cd04186">
    <property type="entry name" value="GT_2_like_c"/>
    <property type="match status" value="1"/>
</dbReference>
<keyword evidence="3 6" id="KW-0808">Transferase</keyword>
<organism evidence="6 7">
    <name type="scientific">Psychroflexus salinarum</name>
    <dbReference type="NCBI Taxonomy" id="546024"/>
    <lineage>
        <taxon>Bacteria</taxon>
        <taxon>Pseudomonadati</taxon>
        <taxon>Bacteroidota</taxon>
        <taxon>Flavobacteriia</taxon>
        <taxon>Flavobacteriales</taxon>
        <taxon>Flavobacteriaceae</taxon>
        <taxon>Psychroflexus</taxon>
    </lineage>
</organism>
<name>A0ABW3GQ01_9FLAO</name>
<dbReference type="Pfam" id="PF00535">
    <property type="entry name" value="Glycos_transf_2"/>
    <property type="match status" value="1"/>
</dbReference>
<dbReference type="InterPro" id="IPR029044">
    <property type="entry name" value="Nucleotide-diphossugar_trans"/>
</dbReference>
<evidence type="ECO:0000313" key="7">
    <source>
        <dbReference type="Proteomes" id="UP001597049"/>
    </source>
</evidence>
<keyword evidence="4" id="KW-1133">Transmembrane helix</keyword>
<protein>
    <submittedName>
        <fullName evidence="6">Glycosyltransferase family 2 protein</fullName>
        <ecNumber evidence="6">2.4.-.-</ecNumber>
    </submittedName>
</protein>
<dbReference type="EMBL" id="JBHTIV010000002">
    <property type="protein sequence ID" value="MFD0931235.1"/>
    <property type="molecule type" value="Genomic_DNA"/>
</dbReference>
<comment type="similarity">
    <text evidence="1">Belongs to the glycosyltransferase 2 family.</text>
</comment>
<evidence type="ECO:0000256" key="3">
    <source>
        <dbReference type="ARBA" id="ARBA00022679"/>
    </source>
</evidence>
<evidence type="ECO:0000256" key="2">
    <source>
        <dbReference type="ARBA" id="ARBA00022676"/>
    </source>
</evidence>
<accession>A0ABW3GQ01</accession>
<dbReference type="Gene3D" id="3.90.550.10">
    <property type="entry name" value="Spore Coat Polysaccharide Biosynthesis Protein SpsA, Chain A"/>
    <property type="match status" value="1"/>
</dbReference>
<dbReference type="PANTHER" id="PTHR43179:SF12">
    <property type="entry name" value="GALACTOFURANOSYLTRANSFERASE GLFT2"/>
    <property type="match status" value="1"/>
</dbReference>
<comment type="caution">
    <text evidence="6">The sequence shown here is derived from an EMBL/GenBank/DDBJ whole genome shotgun (WGS) entry which is preliminary data.</text>
</comment>
<dbReference type="SUPFAM" id="SSF53448">
    <property type="entry name" value="Nucleotide-diphospho-sugar transferases"/>
    <property type="match status" value="1"/>
</dbReference>
<dbReference type="PANTHER" id="PTHR43179">
    <property type="entry name" value="RHAMNOSYLTRANSFERASE WBBL"/>
    <property type="match status" value="1"/>
</dbReference>
<sequence>MEVAVIILNWNGRKLLEKYLPSVITHSENAKIYVADNASSDDSLEFLAKQFPEIIILKNTTNLGFAGGYNEALKYVEEEVYVLLNNDVEVTQGWLTGILSLFETSKKIAAIQPKIKSIQNPTKFDYAGAAGGFIDAIGYPYCRGRIFDHIEEDKGQYDTDIEIFWASGACFAIRKNCFRKAKGFDESYFAHQEEIDLCWRLKNLGYSIWCASKSEVYHQGGGTLSGSSPKKTFLNFRNSLNTLLKNSKKNPLPIILLRMILDGLAALRFIFNGQLLHFFAIFKAHISFYSLIPKMLKQRKRIEKKQQEFIINSIVWHSFVLNIKSYNALKNDNK</sequence>
<evidence type="ECO:0000313" key="6">
    <source>
        <dbReference type="EMBL" id="MFD0931235.1"/>
    </source>
</evidence>
<dbReference type="EC" id="2.4.-.-" evidence="6"/>
<keyword evidence="4" id="KW-0472">Membrane</keyword>
<feature type="domain" description="Glycosyltransferase 2-like" evidence="5">
    <location>
        <begin position="5"/>
        <end position="178"/>
    </location>
</feature>
<gene>
    <name evidence="6" type="ORF">ACFQ0R_01345</name>
</gene>
<keyword evidence="2 6" id="KW-0328">Glycosyltransferase</keyword>